<reference evidence="2 3" key="1">
    <citation type="submission" date="2015-05" db="EMBL/GenBank/DDBJ databases">
        <title>Genome sequencing and analysis of members of genus Stenotrophomonas.</title>
        <authorList>
            <person name="Patil P.P."/>
            <person name="Midha S."/>
            <person name="Patil P.B."/>
        </authorList>
    </citation>
    <scope>NUCLEOTIDE SEQUENCE [LARGE SCALE GENOMIC DNA]</scope>
    <source>
        <strain evidence="2 3">DSM 21508</strain>
    </source>
</reference>
<dbReference type="AlphaFoldDB" id="A0A0R0D764"/>
<dbReference type="Gene3D" id="3.40.366.10">
    <property type="entry name" value="Malonyl-Coenzyme A Acyl Carrier Protein, domain 2"/>
    <property type="match status" value="1"/>
</dbReference>
<dbReference type="Gene3D" id="3.30.70.250">
    <property type="entry name" value="Malonyl-CoA ACP transacylase, ACP-binding"/>
    <property type="match status" value="1"/>
</dbReference>
<dbReference type="RefSeq" id="WP_057506815.1">
    <property type="nucleotide sequence ID" value="NZ_LDJK01000003.1"/>
</dbReference>
<dbReference type="SMART" id="SM00827">
    <property type="entry name" value="PKS_AT"/>
    <property type="match status" value="1"/>
</dbReference>
<evidence type="ECO:0000313" key="2">
    <source>
        <dbReference type="EMBL" id="KRG77462.1"/>
    </source>
</evidence>
<dbReference type="Pfam" id="PF00698">
    <property type="entry name" value="Acyl_transf_1"/>
    <property type="match status" value="1"/>
</dbReference>
<protein>
    <submittedName>
        <fullName evidence="2">ACP S-malonyltransferase</fullName>
    </submittedName>
</protein>
<dbReference type="InterPro" id="IPR001227">
    <property type="entry name" value="Ac_transferase_dom_sf"/>
</dbReference>
<evidence type="ECO:0000313" key="3">
    <source>
        <dbReference type="Proteomes" id="UP000051386"/>
    </source>
</evidence>
<comment type="caution">
    <text evidence="2">The sequence shown here is derived from an EMBL/GenBank/DDBJ whole genome shotgun (WGS) entry which is preliminary data.</text>
</comment>
<dbReference type="GO" id="GO:0004314">
    <property type="term" value="F:[acyl-carrier-protein] S-malonyltransferase activity"/>
    <property type="evidence" value="ECO:0007669"/>
    <property type="project" value="TreeGrafter"/>
</dbReference>
<keyword evidence="3" id="KW-1185">Reference proteome</keyword>
<dbReference type="InterPro" id="IPR016036">
    <property type="entry name" value="Malonyl_transacylase_ACP-bd"/>
</dbReference>
<name>A0A0R0D764_9GAMM</name>
<dbReference type="InterPro" id="IPR050858">
    <property type="entry name" value="Mal-CoA-ACP_Trans/PKS_FabD"/>
</dbReference>
<dbReference type="Proteomes" id="UP000051386">
    <property type="component" value="Unassembled WGS sequence"/>
</dbReference>
<sequence>MSLAILCPGQGGQHPDMFRRVQADPDACALLAAAAALLGDAPIDAASRPSRFDNAIAQPLVCAGALTHWLALKARLPVPAVVAGYSAGELAAHAVAGSYDAATCLQLAVHRAACMDAASPADAGLLAVLGLERGGIEALCAEYGVSIAIVNGDDHVVLGGLHADLLAVQAYAEQRGARCVVLPVHVPAHTPLLAAAATGFGGRLAAAPLQAPRLPLLAGIDGRRVATPDQVRDTLARQIAQTVQWQAVMQQAVERGARVFLELGPGSALSRLARELHPQLQARSVEDFHTLEGVAEWVETACARV</sequence>
<accession>A0A0R0D764</accession>
<dbReference type="GO" id="GO:0005829">
    <property type="term" value="C:cytosol"/>
    <property type="evidence" value="ECO:0007669"/>
    <property type="project" value="TreeGrafter"/>
</dbReference>
<dbReference type="NCBIfam" id="TIGR03131">
    <property type="entry name" value="malonate_mdcH"/>
    <property type="match status" value="1"/>
</dbReference>
<feature type="domain" description="Malonyl-CoA:ACP transacylase (MAT)" evidence="1">
    <location>
        <begin position="6"/>
        <end position="305"/>
    </location>
</feature>
<organism evidence="2 3">
    <name type="scientific">Stenotrophomonas chelatiphaga</name>
    <dbReference type="NCBI Taxonomy" id="517011"/>
    <lineage>
        <taxon>Bacteria</taxon>
        <taxon>Pseudomonadati</taxon>
        <taxon>Pseudomonadota</taxon>
        <taxon>Gammaproteobacteria</taxon>
        <taxon>Lysobacterales</taxon>
        <taxon>Lysobacteraceae</taxon>
        <taxon>Stenotrophomonas</taxon>
    </lineage>
</organism>
<gene>
    <name evidence="2" type="ORF">ABB28_00870</name>
</gene>
<dbReference type="SUPFAM" id="SSF52151">
    <property type="entry name" value="FabD/lysophospholipase-like"/>
    <property type="match status" value="1"/>
</dbReference>
<dbReference type="PANTHER" id="PTHR42681:SF6">
    <property type="entry name" value="BLL0263 PROTEIN"/>
    <property type="match status" value="1"/>
</dbReference>
<proteinExistence type="predicted"/>
<dbReference type="PATRIC" id="fig|517011.3.peg.1226"/>
<keyword evidence="2" id="KW-0808">Transferase</keyword>
<dbReference type="EMBL" id="LDJK01000003">
    <property type="protein sequence ID" value="KRG77462.1"/>
    <property type="molecule type" value="Genomic_DNA"/>
</dbReference>
<dbReference type="InterPro" id="IPR017554">
    <property type="entry name" value="Malonate_deCOase_MdcHsu"/>
</dbReference>
<dbReference type="InterPro" id="IPR016035">
    <property type="entry name" value="Acyl_Trfase/lysoPLipase"/>
</dbReference>
<evidence type="ECO:0000259" key="1">
    <source>
        <dbReference type="SMART" id="SM00827"/>
    </source>
</evidence>
<dbReference type="GO" id="GO:0006633">
    <property type="term" value="P:fatty acid biosynthetic process"/>
    <property type="evidence" value="ECO:0007669"/>
    <property type="project" value="TreeGrafter"/>
</dbReference>
<dbReference type="InterPro" id="IPR014043">
    <property type="entry name" value="Acyl_transferase_dom"/>
</dbReference>
<dbReference type="SUPFAM" id="SSF55048">
    <property type="entry name" value="Probable ACP-binding domain of malonyl-CoA ACP transacylase"/>
    <property type="match status" value="1"/>
</dbReference>
<dbReference type="PANTHER" id="PTHR42681">
    <property type="entry name" value="MALONYL-COA-ACYL CARRIER PROTEIN TRANSACYLASE, MITOCHONDRIAL"/>
    <property type="match status" value="1"/>
</dbReference>